<sequence length="198" mass="21037">MRSTSLLAGAFVAGLTFLPGAAQAQGTDACFVRGATAAEAAARPSPLKTTAITMGGQTATLCYNAPSAKGRTMLGGLDPMGEPWRLGANEATAIHLPFDAMIGDVAVDAGSYSIYAIPGETEFEIVVNNSVERWGIPITPEVRAEDVGSFTRPVTATDDFVETMTFTWESHGENMGHLVFEFENRRVEIPVHMGGMNH</sequence>
<dbReference type="InterPro" id="IPR021314">
    <property type="entry name" value="DUF2911"/>
</dbReference>
<evidence type="ECO:0000256" key="1">
    <source>
        <dbReference type="SAM" id="SignalP"/>
    </source>
</evidence>
<proteinExistence type="predicted"/>
<comment type="caution">
    <text evidence="2">The sequence shown here is derived from an EMBL/GenBank/DDBJ whole genome shotgun (WGS) entry which is preliminary data.</text>
</comment>
<keyword evidence="3" id="KW-1185">Reference proteome</keyword>
<evidence type="ECO:0000313" key="3">
    <source>
        <dbReference type="Proteomes" id="UP001484239"/>
    </source>
</evidence>
<feature type="signal peptide" evidence="1">
    <location>
        <begin position="1"/>
        <end position="24"/>
    </location>
</feature>
<feature type="chain" id="PRO_5046591959" evidence="1">
    <location>
        <begin position="25"/>
        <end position="198"/>
    </location>
</feature>
<reference evidence="2 3" key="1">
    <citation type="submission" date="2024-02" db="EMBL/GenBank/DDBJ databases">
        <title>A novel Gemmatimonadota bacterium.</title>
        <authorList>
            <person name="Du Z.-J."/>
            <person name="Ye Y.-Q."/>
        </authorList>
    </citation>
    <scope>NUCLEOTIDE SEQUENCE [LARGE SCALE GENOMIC DNA]</scope>
    <source>
        <strain evidence="2 3">DH-20</strain>
    </source>
</reference>
<dbReference type="EMBL" id="JBBHLI010000001">
    <property type="protein sequence ID" value="MEK9499677.1"/>
    <property type="molecule type" value="Genomic_DNA"/>
</dbReference>
<organism evidence="2 3">
    <name type="scientific">Gaopeijia maritima</name>
    <dbReference type="NCBI Taxonomy" id="3119007"/>
    <lineage>
        <taxon>Bacteria</taxon>
        <taxon>Pseudomonadati</taxon>
        <taxon>Gemmatimonadota</taxon>
        <taxon>Longimicrobiia</taxon>
        <taxon>Gaopeijiales</taxon>
        <taxon>Gaopeijiaceae</taxon>
        <taxon>Gaopeijia</taxon>
    </lineage>
</organism>
<dbReference type="Proteomes" id="UP001484239">
    <property type="component" value="Unassembled WGS sequence"/>
</dbReference>
<evidence type="ECO:0000313" key="2">
    <source>
        <dbReference type="EMBL" id="MEK9499677.1"/>
    </source>
</evidence>
<gene>
    <name evidence="2" type="ORF">WI372_01605</name>
</gene>
<dbReference type="RefSeq" id="WP_405278354.1">
    <property type="nucleotide sequence ID" value="NZ_CP144380.1"/>
</dbReference>
<protein>
    <submittedName>
        <fullName evidence="2">DUF2911 domain-containing protein</fullName>
    </submittedName>
</protein>
<accession>A0ABU9E4Q4</accession>
<keyword evidence="1" id="KW-0732">Signal</keyword>
<name>A0ABU9E4Q4_9BACT</name>
<dbReference type="Pfam" id="PF11138">
    <property type="entry name" value="DUF2911"/>
    <property type="match status" value="1"/>
</dbReference>